<feature type="transmembrane region" description="Helical" evidence="8">
    <location>
        <begin position="544"/>
        <end position="564"/>
    </location>
</feature>
<keyword evidence="12" id="KW-1185">Reference proteome</keyword>
<reference evidence="12" key="1">
    <citation type="journal article" date="2011" name="Proc. Natl. Acad. Sci. U.S.A.">
        <title>Obligate biotrophy features unraveled by the genomic analysis of rust fungi.</title>
        <authorList>
            <person name="Duplessis S."/>
            <person name="Cuomo C.A."/>
            <person name="Lin Y.-C."/>
            <person name="Aerts A."/>
            <person name="Tisserant E."/>
            <person name="Veneault-Fourrey C."/>
            <person name="Joly D.L."/>
            <person name="Hacquard S."/>
            <person name="Amselem J."/>
            <person name="Cantarel B.L."/>
            <person name="Chiu R."/>
            <person name="Coutinho P.M."/>
            <person name="Feau N."/>
            <person name="Field M."/>
            <person name="Frey P."/>
            <person name="Gelhaye E."/>
            <person name="Goldberg J."/>
            <person name="Grabherr M.G."/>
            <person name="Kodira C.D."/>
            <person name="Kohler A."/>
            <person name="Kuees U."/>
            <person name="Lindquist E.A."/>
            <person name="Lucas S.M."/>
            <person name="Mago R."/>
            <person name="Mauceli E."/>
            <person name="Morin E."/>
            <person name="Murat C."/>
            <person name="Pangilinan J.L."/>
            <person name="Park R."/>
            <person name="Pearson M."/>
            <person name="Quesneville H."/>
            <person name="Rouhier N."/>
            <person name="Sakthikumar S."/>
            <person name="Salamov A.A."/>
            <person name="Schmutz J."/>
            <person name="Selles B."/>
            <person name="Shapiro H."/>
            <person name="Tanguay P."/>
            <person name="Tuskan G.A."/>
            <person name="Henrissat B."/>
            <person name="Van de Peer Y."/>
            <person name="Rouze P."/>
            <person name="Ellis J.G."/>
            <person name="Dodds P.N."/>
            <person name="Schein J.E."/>
            <person name="Zhong S."/>
            <person name="Hamelin R.C."/>
            <person name="Grigoriev I.V."/>
            <person name="Szabo L.J."/>
            <person name="Martin F."/>
        </authorList>
    </citation>
    <scope>NUCLEOTIDE SEQUENCE [LARGE SCALE GENOMIC DNA]</scope>
    <source>
        <strain evidence="12">98AG31 / pathotype 3-4-7</strain>
    </source>
</reference>
<evidence type="ECO:0000259" key="10">
    <source>
        <dbReference type="SMART" id="SM01320"/>
    </source>
</evidence>
<feature type="transmembrane region" description="Helical" evidence="8">
    <location>
        <begin position="411"/>
        <end position="432"/>
    </location>
</feature>
<evidence type="ECO:0000313" key="12">
    <source>
        <dbReference type="Proteomes" id="UP000001072"/>
    </source>
</evidence>
<feature type="domain" description="ML-like" evidence="10">
    <location>
        <begin position="34"/>
        <end position="174"/>
    </location>
</feature>
<dbReference type="InterPro" id="IPR032800">
    <property type="entry name" value="TRP_N"/>
</dbReference>
<name>F4RAG4_MELLP</name>
<dbReference type="PANTHER" id="PTHR31145:SF2">
    <property type="entry name" value="FLAVIN CARRIER PROTEIN 2"/>
    <property type="match status" value="1"/>
</dbReference>
<dbReference type="RefSeq" id="XP_007405945.1">
    <property type="nucleotide sequence ID" value="XM_007405883.1"/>
</dbReference>
<keyword evidence="5 8" id="KW-1133">Transmembrane helix</keyword>
<feature type="transmembrane region" description="Helical" evidence="8">
    <location>
        <begin position="489"/>
        <end position="509"/>
    </location>
</feature>
<keyword evidence="6 8" id="KW-0472">Membrane</keyword>
<feature type="transmembrane region" description="Helical" evidence="8">
    <location>
        <begin position="515"/>
        <end position="532"/>
    </location>
</feature>
<evidence type="ECO:0000256" key="6">
    <source>
        <dbReference type="ARBA" id="ARBA00023136"/>
    </source>
</evidence>
<dbReference type="SMART" id="SM01320">
    <property type="entry name" value="TRP_N"/>
    <property type="match status" value="1"/>
</dbReference>
<evidence type="ECO:0000256" key="7">
    <source>
        <dbReference type="SAM" id="MobiDB-lite"/>
    </source>
</evidence>
<proteinExistence type="inferred from homology"/>
<dbReference type="Pfam" id="PF14558">
    <property type="entry name" value="TRP_N"/>
    <property type="match status" value="1"/>
</dbReference>
<comment type="subcellular location">
    <subcellularLocation>
        <location evidence="1">Membrane</location>
        <topology evidence="1">Multi-pass membrane protein</topology>
    </subcellularLocation>
</comment>
<protein>
    <recommendedName>
        <fullName evidence="10">ML-like domain-containing protein</fullName>
    </recommendedName>
</protein>
<feature type="transmembrane region" description="Helical" evidence="8">
    <location>
        <begin position="368"/>
        <end position="390"/>
    </location>
</feature>
<dbReference type="Proteomes" id="UP000001072">
    <property type="component" value="Unassembled WGS sequence"/>
</dbReference>
<dbReference type="AlphaFoldDB" id="F4RAG4"/>
<dbReference type="EMBL" id="GL883094">
    <property type="protein sequence ID" value="EGG10475.1"/>
    <property type="molecule type" value="Genomic_DNA"/>
</dbReference>
<feature type="region of interest" description="Disordered" evidence="7">
    <location>
        <begin position="650"/>
        <end position="671"/>
    </location>
</feature>
<dbReference type="GO" id="GO:0055085">
    <property type="term" value="P:transmembrane transport"/>
    <property type="evidence" value="ECO:0007669"/>
    <property type="project" value="TreeGrafter"/>
</dbReference>
<dbReference type="FunCoup" id="F4RAG4">
    <property type="interactions" value="21"/>
</dbReference>
<evidence type="ECO:0000313" key="11">
    <source>
        <dbReference type="EMBL" id="EGG10475.1"/>
    </source>
</evidence>
<evidence type="ECO:0000256" key="9">
    <source>
        <dbReference type="SAM" id="SignalP"/>
    </source>
</evidence>
<dbReference type="VEuPathDB" id="FungiDB:MELLADRAFT_115433"/>
<evidence type="ECO:0000256" key="4">
    <source>
        <dbReference type="ARBA" id="ARBA00022729"/>
    </source>
</evidence>
<keyword evidence="3 8" id="KW-0812">Transmembrane</keyword>
<dbReference type="GeneID" id="18925597"/>
<dbReference type="HOGENOM" id="CLU_013753_1_0_1"/>
<gene>
    <name evidence="11" type="ORF">MELLADRAFT_115433</name>
</gene>
<dbReference type="InterPro" id="IPR010308">
    <property type="entry name" value="TRP_C"/>
</dbReference>
<dbReference type="KEGG" id="mlr:MELLADRAFT_115433"/>
<keyword evidence="4 9" id="KW-0732">Signal</keyword>
<organism evidence="12">
    <name type="scientific">Melampsora larici-populina (strain 98AG31 / pathotype 3-4-7)</name>
    <name type="common">Poplar leaf rust fungus</name>
    <dbReference type="NCBI Taxonomy" id="747676"/>
    <lineage>
        <taxon>Eukaryota</taxon>
        <taxon>Fungi</taxon>
        <taxon>Dikarya</taxon>
        <taxon>Basidiomycota</taxon>
        <taxon>Pucciniomycotina</taxon>
        <taxon>Pucciniomycetes</taxon>
        <taxon>Pucciniales</taxon>
        <taxon>Melampsoraceae</taxon>
        <taxon>Melampsora</taxon>
    </lineage>
</organism>
<feature type="chain" id="PRO_5003320693" description="ML-like domain-containing protein" evidence="9">
    <location>
        <begin position="32"/>
        <end position="671"/>
    </location>
</feature>
<dbReference type="GO" id="GO:0009272">
    <property type="term" value="P:fungal-type cell wall biogenesis"/>
    <property type="evidence" value="ECO:0007669"/>
    <property type="project" value="TreeGrafter"/>
</dbReference>
<dbReference type="InParanoid" id="F4RAG4"/>
<accession>F4RAG4</accession>
<evidence type="ECO:0000256" key="2">
    <source>
        <dbReference type="ARBA" id="ARBA00010642"/>
    </source>
</evidence>
<feature type="signal peptide" evidence="9">
    <location>
        <begin position="1"/>
        <end position="31"/>
    </location>
</feature>
<evidence type="ECO:0000256" key="8">
    <source>
        <dbReference type="SAM" id="Phobius"/>
    </source>
</evidence>
<dbReference type="InterPro" id="IPR040241">
    <property type="entry name" value="TRP_Flc/Pkd2-like"/>
</dbReference>
<dbReference type="eggNOG" id="ENOG502QSVZ">
    <property type="taxonomic scope" value="Eukaryota"/>
</dbReference>
<sequence length="671" mass="74126">MLSTFFKSSKTVPRWTSSIPILLSLVLQVTSRSDVIETSSVSYCSTPQAIIVDTFDVRYYKSNNSLGFDLSAASVSTGLNLEAQLSLNVYGLNSLNLSIDLCSVLSGVLCPLPTYNFTGSGGYTIPAANVPSITGLAWVVPDIEAVITVVLTDTNTNEAAACLQVTLTNGLTVGLSSVSWPTAAVLILSFALATVHPFQFGILFLLLSNHLQHMAMSGMMSLNYPTVFRTWTTNFAYAVGLIRSDAISRAVDRLRRATGGNGFSTAQDLVAFTSRHFSPYNQASGPMNSEQASPNLASRTAISTLLATTKVLMANSVERKPLGELIATTPRNDYVVPVVTTNTTLLDPGLSAYVNELGFPVENAFTVVFMWTIILIALGLAITAILVAFLRIRQRNWRTPMQTVSRHISPVGLKALLFVWPPITLFTCWQWRLGRTDAWLPIFLSVILWLACTLALGWVSWTRFKIGNNSDFDKFESRESIGIFKENRWWAFFPWGILCFVKVTVIGFGQGWGERQVIATIVLEALLLIFLIATRPFQQRRFNVLAIILGVLQLIEDCVLVTFVPRQDVQPIPRAVLGFVLIGVQSIGFIIIFGFTAVILVLRAKFVFKQQILRSNDPIVVDGEKEPFSPEPKTHEILHVEAEHQPIMHNRQHSEPDTSTLHDIPISPQRS</sequence>
<dbReference type="OrthoDB" id="2115177at2759"/>
<feature type="transmembrane region" description="Helical" evidence="8">
    <location>
        <begin position="438"/>
        <end position="459"/>
    </location>
</feature>
<evidence type="ECO:0000256" key="1">
    <source>
        <dbReference type="ARBA" id="ARBA00004141"/>
    </source>
</evidence>
<comment type="similarity">
    <text evidence="2">Belongs to the transient receptor potential (TRP) ion channel family.</text>
</comment>
<evidence type="ECO:0000256" key="5">
    <source>
        <dbReference type="ARBA" id="ARBA00022989"/>
    </source>
</evidence>
<dbReference type="Pfam" id="PF06011">
    <property type="entry name" value="TRP"/>
    <property type="match status" value="1"/>
</dbReference>
<feature type="transmembrane region" description="Helical" evidence="8">
    <location>
        <begin position="576"/>
        <end position="602"/>
    </location>
</feature>
<dbReference type="GO" id="GO:0016020">
    <property type="term" value="C:membrane"/>
    <property type="evidence" value="ECO:0007669"/>
    <property type="project" value="UniProtKB-SubCell"/>
</dbReference>
<dbReference type="PANTHER" id="PTHR31145">
    <property type="entry name" value="INTEGRAL MEMBRANE PROTEIN (AFU_ORTHOLOGUE AFUA_7G01610)"/>
    <property type="match status" value="1"/>
</dbReference>
<evidence type="ECO:0000256" key="3">
    <source>
        <dbReference type="ARBA" id="ARBA00022692"/>
    </source>
</evidence>